<gene>
    <name evidence="1" type="ORF">HXX08_13295</name>
    <name evidence="2" type="ORF">OZ401_004686</name>
</gene>
<sequence>MKVIVNIEGSKDDLKIILQVLRDNMDYANSNDTFRLYMENDQPGGEIFEERYDENDNLVERRRH</sequence>
<accession>A0A8T7M425</accession>
<evidence type="ECO:0000313" key="1">
    <source>
        <dbReference type="EMBL" id="NWJ46837.1"/>
    </source>
</evidence>
<geneLocation type="plasmid" evidence="2 4">
    <name>unnamed1</name>
</geneLocation>
<dbReference type="Proteomes" id="UP000521676">
    <property type="component" value="Unassembled WGS sequence"/>
</dbReference>
<organism evidence="1 3">
    <name type="scientific">Candidatus Chlorohelix allophototropha</name>
    <dbReference type="NCBI Taxonomy" id="3003348"/>
    <lineage>
        <taxon>Bacteria</taxon>
        <taxon>Bacillati</taxon>
        <taxon>Chloroflexota</taxon>
        <taxon>Chloroflexia</taxon>
        <taxon>Candidatus Chloroheliales</taxon>
        <taxon>Candidatus Chloroheliaceae</taxon>
        <taxon>Candidatus Chlorohelix</taxon>
    </lineage>
</organism>
<evidence type="ECO:0000313" key="3">
    <source>
        <dbReference type="Proteomes" id="UP000521676"/>
    </source>
</evidence>
<name>A0A8T7M425_9CHLR</name>
<reference evidence="2" key="2">
    <citation type="journal article" date="2024" name="Nature">
        <title>Anoxygenic phototroph of the Chloroflexota uses a type I reaction centre.</title>
        <authorList>
            <person name="Tsuji J.M."/>
            <person name="Shaw N.A."/>
            <person name="Nagashima S."/>
            <person name="Venkiteswaran J.J."/>
            <person name="Schiff S.L."/>
            <person name="Watanabe T."/>
            <person name="Fukui M."/>
            <person name="Hanada S."/>
            <person name="Tank M."/>
            <person name="Neufeld J.D."/>
        </authorList>
    </citation>
    <scope>NUCLEOTIDE SEQUENCE</scope>
    <source>
        <strain evidence="2">L227-S17</strain>
        <plasmid evidence="2 4">unnamed1</plasmid>
    </source>
</reference>
<evidence type="ECO:0000313" key="2">
    <source>
        <dbReference type="EMBL" id="WJW70178.1"/>
    </source>
</evidence>
<protein>
    <submittedName>
        <fullName evidence="1">Uncharacterized protein</fullName>
    </submittedName>
</protein>
<reference evidence="1 3" key="1">
    <citation type="submission" date="2020-06" db="EMBL/GenBank/DDBJ databases">
        <title>Anoxygenic phototrophic Chloroflexota member uses a Type I reaction center.</title>
        <authorList>
            <person name="Tsuji J.M."/>
            <person name="Shaw N.A."/>
            <person name="Nagashima S."/>
            <person name="Venkiteswaran J."/>
            <person name="Schiff S.L."/>
            <person name="Hanada S."/>
            <person name="Tank M."/>
            <person name="Neufeld J.D."/>
        </authorList>
    </citation>
    <scope>NUCLEOTIDE SEQUENCE [LARGE SCALE GENOMIC DNA]</scope>
    <source>
        <strain evidence="1">L227-S17</strain>
    </source>
</reference>
<proteinExistence type="predicted"/>
<dbReference type="AlphaFoldDB" id="A0A8T7M425"/>
<dbReference type="EMBL" id="CP128401">
    <property type="protein sequence ID" value="WJW70178.1"/>
    <property type="molecule type" value="Genomic_DNA"/>
</dbReference>
<dbReference type="RefSeq" id="WP_341472055.1">
    <property type="nucleotide sequence ID" value="NZ_CP128401.1"/>
</dbReference>
<dbReference type="Proteomes" id="UP001431572">
    <property type="component" value="Plasmid unnamed1"/>
</dbReference>
<keyword evidence="2" id="KW-0614">Plasmid</keyword>
<dbReference type="EMBL" id="JACATZ010000001">
    <property type="protein sequence ID" value="NWJ46837.1"/>
    <property type="molecule type" value="Genomic_DNA"/>
</dbReference>
<keyword evidence="4" id="KW-1185">Reference proteome</keyword>
<evidence type="ECO:0000313" key="4">
    <source>
        <dbReference type="Proteomes" id="UP001431572"/>
    </source>
</evidence>